<evidence type="ECO:0000256" key="7">
    <source>
        <dbReference type="ARBA" id="ARBA00023128"/>
    </source>
</evidence>
<keyword evidence="4" id="KW-0679">Respiratory chain</keyword>
<comment type="similarity">
    <text evidence="2">Belongs to the complex I LYR family.</text>
</comment>
<dbReference type="GO" id="GO:0006979">
    <property type="term" value="P:response to oxidative stress"/>
    <property type="evidence" value="ECO:0007669"/>
    <property type="project" value="TreeGrafter"/>
</dbReference>
<evidence type="ECO:0000313" key="9">
    <source>
        <dbReference type="EMBL" id="KUI54406.1"/>
    </source>
</evidence>
<dbReference type="Pfam" id="PF13233">
    <property type="entry name" value="Complex1_LYR_2"/>
    <property type="match status" value="1"/>
</dbReference>
<dbReference type="STRING" id="694573.A0A194US05"/>
<evidence type="ECO:0000256" key="8">
    <source>
        <dbReference type="ARBA" id="ARBA00023136"/>
    </source>
</evidence>
<evidence type="ECO:0000256" key="3">
    <source>
        <dbReference type="ARBA" id="ARBA00022448"/>
    </source>
</evidence>
<evidence type="ECO:0000256" key="4">
    <source>
        <dbReference type="ARBA" id="ARBA00022660"/>
    </source>
</evidence>
<proteinExistence type="inferred from homology"/>
<sequence length="124" mass="14809">MGITPTQFARKTRQSTNWADASKRVMSAYREWMRAAPEIQTMYNIPFPVSVIRTRMRQEFERHRYVNKLPVIDVLLFQSDAEYQETMNFWKQSNHVMSYFQEDNVRGDKRLPSSFMSGFLEGRN</sequence>
<dbReference type="GO" id="GO:0005743">
    <property type="term" value="C:mitochondrial inner membrane"/>
    <property type="evidence" value="ECO:0007669"/>
    <property type="project" value="UniProtKB-SubCell"/>
</dbReference>
<evidence type="ECO:0008006" key="11">
    <source>
        <dbReference type="Google" id="ProtNLM"/>
    </source>
</evidence>
<keyword evidence="5" id="KW-0999">Mitochondrion inner membrane</keyword>
<evidence type="ECO:0000256" key="1">
    <source>
        <dbReference type="ARBA" id="ARBA00004443"/>
    </source>
</evidence>
<name>A0A194US05_CYTMA</name>
<keyword evidence="3" id="KW-0813">Transport</keyword>
<dbReference type="GO" id="GO:0045271">
    <property type="term" value="C:respiratory chain complex I"/>
    <property type="evidence" value="ECO:0007669"/>
    <property type="project" value="InterPro"/>
</dbReference>
<keyword evidence="8" id="KW-0472">Membrane</keyword>
<dbReference type="PANTHER" id="PTHR12964:SF0">
    <property type="entry name" value="NADH DEHYDROGENASE [UBIQUINONE] 1 ALPHA SUBCOMPLEX SUBUNIT 6"/>
    <property type="match status" value="1"/>
</dbReference>
<gene>
    <name evidence="9" type="ORF">VP1G_01831</name>
</gene>
<dbReference type="PANTHER" id="PTHR12964">
    <property type="entry name" value="NADH-UBIQUINONE OXIDOREDUCTASE B14 SUBUNIT"/>
    <property type="match status" value="1"/>
</dbReference>
<comment type="subcellular location">
    <subcellularLocation>
        <location evidence="1">Mitochondrion inner membrane</location>
        <topology evidence="1">Peripheral membrane protein</topology>
        <orientation evidence="1">Matrix side</orientation>
    </subcellularLocation>
</comment>
<evidence type="ECO:0000256" key="6">
    <source>
        <dbReference type="ARBA" id="ARBA00022982"/>
    </source>
</evidence>
<dbReference type="CDD" id="cd20266">
    <property type="entry name" value="Complex1_LYR_NDUFA6_LYRM6"/>
    <property type="match status" value="1"/>
</dbReference>
<dbReference type="EMBL" id="KN714673">
    <property type="protein sequence ID" value="KUI54406.1"/>
    <property type="molecule type" value="Genomic_DNA"/>
</dbReference>
<evidence type="ECO:0000256" key="2">
    <source>
        <dbReference type="ARBA" id="ARBA00009508"/>
    </source>
</evidence>
<keyword evidence="7" id="KW-0496">Mitochondrion</keyword>
<keyword evidence="10" id="KW-1185">Reference proteome</keyword>
<evidence type="ECO:0000313" key="10">
    <source>
        <dbReference type="Proteomes" id="UP000078576"/>
    </source>
</evidence>
<organism evidence="9 10">
    <name type="scientific">Cytospora mali</name>
    <name type="common">Apple Valsa canker fungus</name>
    <name type="synonym">Valsa mali</name>
    <dbReference type="NCBI Taxonomy" id="578113"/>
    <lineage>
        <taxon>Eukaryota</taxon>
        <taxon>Fungi</taxon>
        <taxon>Dikarya</taxon>
        <taxon>Ascomycota</taxon>
        <taxon>Pezizomycotina</taxon>
        <taxon>Sordariomycetes</taxon>
        <taxon>Sordariomycetidae</taxon>
        <taxon>Diaporthales</taxon>
        <taxon>Cytosporaceae</taxon>
        <taxon>Cytospora</taxon>
    </lineage>
</organism>
<dbReference type="InterPro" id="IPR016488">
    <property type="entry name" value="NADH_Ub_cplx-1_asu_su-6"/>
</dbReference>
<keyword evidence="6" id="KW-0249">Electron transport</keyword>
<dbReference type="Proteomes" id="UP000078576">
    <property type="component" value="Unassembled WGS sequence"/>
</dbReference>
<dbReference type="InterPro" id="IPR045299">
    <property type="entry name" value="Complex1_LYR_NDUFA6_LYRM6"/>
</dbReference>
<dbReference type="PIRSF" id="PIRSF006643">
    <property type="entry name" value="NDUA6"/>
    <property type="match status" value="1"/>
</dbReference>
<reference evidence="10" key="1">
    <citation type="submission" date="2014-12" db="EMBL/GenBank/DDBJ databases">
        <title>Genome Sequence of Valsa Canker Pathogens Uncovers a Specific Adaption of Colonization on Woody Bark.</title>
        <authorList>
            <person name="Yin Z."/>
            <person name="Liu H."/>
            <person name="Gao X."/>
            <person name="Li Z."/>
            <person name="Song N."/>
            <person name="Ke X."/>
            <person name="Dai Q."/>
            <person name="Wu Y."/>
            <person name="Sun Y."/>
            <person name="Xu J.-R."/>
            <person name="Kang Z.K."/>
            <person name="Wang L."/>
            <person name="Huang L."/>
        </authorList>
    </citation>
    <scope>NUCLEOTIDE SEQUENCE [LARGE SCALE GENOMIC DNA]</scope>
    <source>
        <strain evidence="10">SXYL134</strain>
    </source>
</reference>
<dbReference type="AlphaFoldDB" id="A0A194US05"/>
<protein>
    <recommendedName>
        <fullName evidence="11">NADH-ubiquinone oxidoreductase 14.8 kDa subunit</fullName>
    </recommendedName>
</protein>
<evidence type="ECO:0000256" key="5">
    <source>
        <dbReference type="ARBA" id="ARBA00022792"/>
    </source>
</evidence>
<accession>A0A194US05</accession>
<dbReference type="OrthoDB" id="14535at2759"/>